<dbReference type="PANTHER" id="PTHR34136:SF1">
    <property type="entry name" value="UDP-N-ACETYL-D-MANNOSAMINURONIC ACID TRANSFERASE"/>
    <property type="match status" value="1"/>
</dbReference>
<dbReference type="EMBL" id="CYZR01000001">
    <property type="protein sequence ID" value="CUN52497.1"/>
    <property type="molecule type" value="Genomic_DNA"/>
</dbReference>
<dbReference type="PANTHER" id="PTHR34136">
    <property type="match status" value="1"/>
</dbReference>
<dbReference type="GO" id="GO:0047244">
    <property type="term" value="F:N-acetylglucosaminyldiphosphoundecaprenol N-acetyl-beta-D-mannosaminyltransferase activity"/>
    <property type="evidence" value="ECO:0007669"/>
    <property type="project" value="UniProtKB-EC"/>
</dbReference>
<sequence>MYRKLLDYNIFSGNKSELMDEILKKARVNIISGNPEVLYNGLNNEFLKESYNSKDSIIIPDGIGTIIASKVFGKKIKNKIAGIEVMDMLLDYCDKNEKAIYLIGAKDNIVNKCTKNIKNLHPKLNILGCSNGFFDIGSCDSLIDDIKKLKPFALFVAMGTPKQELFIEKYKNNLPCTVFMGVGGSFDVLAGTTKRAPRWIINIGLEWFYRVIREPKRIKRLKVIPQFIFLSWKNKDR</sequence>
<evidence type="ECO:0000313" key="4">
    <source>
        <dbReference type="Proteomes" id="UP000095488"/>
    </source>
</evidence>
<keyword evidence="4" id="KW-1185">Reference proteome</keyword>
<dbReference type="RefSeq" id="WP_055257307.1">
    <property type="nucleotide sequence ID" value="NZ_CABIXL010000001.1"/>
</dbReference>
<keyword evidence="1 3" id="KW-0328">Glycosyltransferase</keyword>
<dbReference type="CDD" id="cd06533">
    <property type="entry name" value="Glyco_transf_WecG_TagA"/>
    <property type="match status" value="1"/>
</dbReference>
<reference evidence="3 4" key="1">
    <citation type="submission" date="2015-09" db="EMBL/GenBank/DDBJ databases">
        <authorList>
            <consortium name="Pathogen Informatics"/>
        </authorList>
    </citation>
    <scope>NUCLEOTIDE SEQUENCE [LARGE SCALE GENOMIC DNA]</scope>
    <source>
        <strain evidence="3 4">2789STDY5834858</strain>
    </source>
</reference>
<evidence type="ECO:0000256" key="2">
    <source>
        <dbReference type="ARBA" id="ARBA00022679"/>
    </source>
</evidence>
<dbReference type="InterPro" id="IPR004629">
    <property type="entry name" value="WecG_TagA_CpsF"/>
</dbReference>
<evidence type="ECO:0000256" key="1">
    <source>
        <dbReference type="ARBA" id="ARBA00022676"/>
    </source>
</evidence>
<evidence type="ECO:0000313" key="3">
    <source>
        <dbReference type="EMBL" id="CUN52497.1"/>
    </source>
</evidence>
<dbReference type="NCBIfam" id="TIGR00696">
    <property type="entry name" value="wecG_tagA_cpsF"/>
    <property type="match status" value="1"/>
</dbReference>
<comment type="caution">
    <text evidence="3">The sequence shown here is derived from an EMBL/GenBank/DDBJ whole genome shotgun (WGS) entry which is preliminary data.</text>
</comment>
<proteinExistence type="predicted"/>
<dbReference type="EC" id="2.4.1.187" evidence="3"/>
<gene>
    <name evidence="3" type="primary">tagA</name>
    <name evidence="3" type="ORF">ERS852473_00425</name>
</gene>
<dbReference type="Pfam" id="PF03808">
    <property type="entry name" value="Glyco_tran_WecG"/>
    <property type="match status" value="1"/>
</dbReference>
<organism evidence="3 4">
    <name type="scientific">Sarcina ventriculi</name>
    <name type="common">Clostridium ventriculi</name>
    <dbReference type="NCBI Taxonomy" id="1267"/>
    <lineage>
        <taxon>Bacteria</taxon>
        <taxon>Bacillati</taxon>
        <taxon>Bacillota</taxon>
        <taxon>Clostridia</taxon>
        <taxon>Eubacteriales</taxon>
        <taxon>Clostridiaceae</taxon>
        <taxon>Sarcina</taxon>
    </lineage>
</organism>
<name>A0ABM9UMH7_SARVE</name>
<dbReference type="Proteomes" id="UP000095488">
    <property type="component" value="Unassembled WGS sequence"/>
</dbReference>
<accession>A0ABM9UMH7</accession>
<protein>
    <submittedName>
        <fullName evidence="3">N-acetylmannosaminyltransferase</fullName>
        <ecNumber evidence="3">2.4.1.187</ecNumber>
    </submittedName>
</protein>
<keyword evidence="2 3" id="KW-0808">Transferase</keyword>